<gene>
    <name evidence="1" type="ORF">EV209_2272</name>
</gene>
<dbReference type="Proteomes" id="UP000292927">
    <property type="component" value="Unassembled WGS sequence"/>
</dbReference>
<accession>A0A4Q7P4P7</accession>
<protein>
    <submittedName>
        <fullName evidence="1">Copper chaperone</fullName>
    </submittedName>
</protein>
<proteinExistence type="predicted"/>
<name>A0A4Q7P4P7_9FIRM</name>
<reference evidence="1 2" key="1">
    <citation type="submission" date="2019-02" db="EMBL/GenBank/DDBJ databases">
        <title>Genomic Encyclopedia of Type Strains, Phase IV (KMG-IV): sequencing the most valuable type-strain genomes for metagenomic binning, comparative biology and taxonomic classification.</title>
        <authorList>
            <person name="Goeker M."/>
        </authorList>
    </citation>
    <scope>NUCLEOTIDE SEQUENCE [LARGE SCALE GENOMIC DNA]</scope>
    <source>
        <strain evidence="1 2">DSM 29486</strain>
    </source>
</reference>
<organism evidence="1 2">
    <name type="scientific">Cuneatibacter caecimuris</name>
    <dbReference type="NCBI Taxonomy" id="1796618"/>
    <lineage>
        <taxon>Bacteria</taxon>
        <taxon>Bacillati</taxon>
        <taxon>Bacillota</taxon>
        <taxon>Clostridia</taxon>
        <taxon>Lachnospirales</taxon>
        <taxon>Lachnospiraceae</taxon>
        <taxon>Cuneatibacter</taxon>
    </lineage>
</organism>
<dbReference type="OrthoDB" id="9813965at2"/>
<dbReference type="AlphaFoldDB" id="A0A4Q7P4P7"/>
<dbReference type="CDD" id="cd00371">
    <property type="entry name" value="HMA"/>
    <property type="match status" value="1"/>
</dbReference>
<keyword evidence="2" id="KW-1185">Reference proteome</keyword>
<comment type="caution">
    <text evidence="1">The sequence shown here is derived from an EMBL/GenBank/DDBJ whole genome shotgun (WGS) entry which is preliminary data.</text>
</comment>
<dbReference type="RefSeq" id="WP_130435542.1">
    <property type="nucleotide sequence ID" value="NZ_SGXF01000004.1"/>
</dbReference>
<evidence type="ECO:0000313" key="2">
    <source>
        <dbReference type="Proteomes" id="UP000292927"/>
    </source>
</evidence>
<dbReference type="EMBL" id="SGXF01000004">
    <property type="protein sequence ID" value="RZS94430.1"/>
    <property type="molecule type" value="Genomic_DNA"/>
</dbReference>
<sequence length="62" mass="7066">MRLIKAEDMHCQMCVERIEKAMDKAGLRCEISLEDKTVAVEDLHVEEAIEILDDLGFEAMEA</sequence>
<dbReference type="SUPFAM" id="SSF55008">
    <property type="entry name" value="HMA, heavy metal-associated domain"/>
    <property type="match status" value="1"/>
</dbReference>
<evidence type="ECO:0000313" key="1">
    <source>
        <dbReference type="EMBL" id="RZS94430.1"/>
    </source>
</evidence>
<dbReference type="GO" id="GO:0046872">
    <property type="term" value="F:metal ion binding"/>
    <property type="evidence" value="ECO:0007669"/>
    <property type="project" value="InterPro"/>
</dbReference>
<dbReference type="InterPro" id="IPR036163">
    <property type="entry name" value="HMA_dom_sf"/>
</dbReference>
<dbReference type="Gene3D" id="3.30.70.100">
    <property type="match status" value="1"/>
</dbReference>
<dbReference type="InterPro" id="IPR006121">
    <property type="entry name" value="HMA_dom"/>
</dbReference>